<organism evidence="5 6">
    <name type="scientific">Mycena albidolilacea</name>
    <dbReference type="NCBI Taxonomy" id="1033008"/>
    <lineage>
        <taxon>Eukaryota</taxon>
        <taxon>Fungi</taxon>
        <taxon>Dikarya</taxon>
        <taxon>Basidiomycota</taxon>
        <taxon>Agaricomycotina</taxon>
        <taxon>Agaricomycetes</taxon>
        <taxon>Agaricomycetidae</taxon>
        <taxon>Agaricales</taxon>
        <taxon>Marasmiineae</taxon>
        <taxon>Mycenaceae</taxon>
        <taxon>Mycena</taxon>
    </lineage>
</organism>
<evidence type="ECO:0000256" key="3">
    <source>
        <dbReference type="ARBA" id="ARBA00023134"/>
    </source>
</evidence>
<reference evidence="5" key="1">
    <citation type="submission" date="2023-03" db="EMBL/GenBank/DDBJ databases">
        <title>Massive genome expansion in bonnet fungi (Mycena s.s.) driven by repeated elements and novel gene families across ecological guilds.</title>
        <authorList>
            <consortium name="Lawrence Berkeley National Laboratory"/>
            <person name="Harder C.B."/>
            <person name="Miyauchi S."/>
            <person name="Viragh M."/>
            <person name="Kuo A."/>
            <person name="Thoen E."/>
            <person name="Andreopoulos B."/>
            <person name="Lu D."/>
            <person name="Skrede I."/>
            <person name="Drula E."/>
            <person name="Henrissat B."/>
            <person name="Morin E."/>
            <person name="Kohler A."/>
            <person name="Barry K."/>
            <person name="LaButti K."/>
            <person name="Morin E."/>
            <person name="Salamov A."/>
            <person name="Lipzen A."/>
            <person name="Mereny Z."/>
            <person name="Hegedus B."/>
            <person name="Baldrian P."/>
            <person name="Stursova M."/>
            <person name="Weitz H."/>
            <person name="Taylor A."/>
            <person name="Grigoriev I.V."/>
            <person name="Nagy L.G."/>
            <person name="Martin F."/>
            <person name="Kauserud H."/>
        </authorList>
    </citation>
    <scope>NUCLEOTIDE SEQUENCE</scope>
    <source>
        <strain evidence="5">CBHHK002</strain>
    </source>
</reference>
<evidence type="ECO:0000313" key="6">
    <source>
        <dbReference type="Proteomes" id="UP001218218"/>
    </source>
</evidence>
<name>A0AAD6ZKG5_9AGAR</name>
<gene>
    <name evidence="5" type="ORF">DFH08DRAFT_711072</name>
</gene>
<evidence type="ECO:0000256" key="4">
    <source>
        <dbReference type="SAM" id="MobiDB-lite"/>
    </source>
</evidence>
<evidence type="ECO:0000256" key="1">
    <source>
        <dbReference type="ARBA" id="ARBA00022741"/>
    </source>
</evidence>
<dbReference type="PANTHER" id="PTHR42854">
    <property type="entry name" value="EUKARYOTIC TRANSLATION INITIATION FACTOR 2 SUBUNIT 3 FAMILY MEMBER"/>
    <property type="match status" value="1"/>
</dbReference>
<keyword evidence="1" id="KW-0547">Nucleotide-binding</keyword>
<accession>A0AAD6ZKG5</accession>
<keyword evidence="3" id="KW-0342">GTP-binding</keyword>
<dbReference type="GO" id="GO:0005525">
    <property type="term" value="F:GTP binding"/>
    <property type="evidence" value="ECO:0007669"/>
    <property type="project" value="UniProtKB-KW"/>
</dbReference>
<dbReference type="GO" id="GO:0005850">
    <property type="term" value="C:eukaryotic translation initiation factor 2 complex"/>
    <property type="evidence" value="ECO:0007669"/>
    <property type="project" value="TreeGrafter"/>
</dbReference>
<dbReference type="InterPro" id="IPR027417">
    <property type="entry name" value="P-loop_NTPase"/>
</dbReference>
<evidence type="ECO:0000256" key="2">
    <source>
        <dbReference type="ARBA" id="ARBA00022917"/>
    </source>
</evidence>
<dbReference type="AlphaFoldDB" id="A0AAD6ZKG5"/>
<keyword evidence="6" id="KW-1185">Reference proteome</keyword>
<dbReference type="GO" id="GO:0005829">
    <property type="term" value="C:cytosol"/>
    <property type="evidence" value="ECO:0007669"/>
    <property type="project" value="TreeGrafter"/>
</dbReference>
<comment type="caution">
    <text evidence="5">The sequence shown here is derived from an EMBL/GenBank/DDBJ whole genome shotgun (WGS) entry which is preliminary data.</text>
</comment>
<feature type="non-terminal residue" evidence="5">
    <location>
        <position position="1"/>
    </location>
</feature>
<dbReference type="PANTHER" id="PTHR42854:SF3">
    <property type="entry name" value="EUKARYOTIC TRANSLATION INITIATION FACTOR 2 SUBUNIT 3-RELATED"/>
    <property type="match status" value="1"/>
</dbReference>
<evidence type="ECO:0000313" key="5">
    <source>
        <dbReference type="EMBL" id="KAJ7325878.1"/>
    </source>
</evidence>
<dbReference type="GO" id="GO:0003743">
    <property type="term" value="F:translation initiation factor activity"/>
    <property type="evidence" value="ECO:0007669"/>
    <property type="project" value="TreeGrafter"/>
</dbReference>
<proteinExistence type="predicted"/>
<feature type="region of interest" description="Disordered" evidence="4">
    <location>
        <begin position="1"/>
        <end position="27"/>
    </location>
</feature>
<dbReference type="Proteomes" id="UP001218218">
    <property type="component" value="Unassembled WGS sequence"/>
</dbReference>
<dbReference type="EMBL" id="JARIHO010000043">
    <property type="protein sequence ID" value="KAJ7325878.1"/>
    <property type="molecule type" value="Genomic_DNA"/>
</dbReference>
<sequence>SHDYRREQQKAHSEKEEGGCLPSLGFDPSTLTPLSPEVISEQATINLGNSNGWLRWDLDSQVSTGTIGYVAHGKSTVVKAISGVTTVRFTNELVRKITIKRTRYIRLTKLVACVDCSWFWRCCK</sequence>
<dbReference type="SUPFAM" id="SSF52540">
    <property type="entry name" value="P-loop containing nucleoside triphosphate hydrolases"/>
    <property type="match status" value="1"/>
</dbReference>
<dbReference type="Gene3D" id="3.40.50.300">
    <property type="entry name" value="P-loop containing nucleotide triphosphate hydrolases"/>
    <property type="match status" value="1"/>
</dbReference>
<protein>
    <submittedName>
        <fullName evidence="5">Uncharacterized protein</fullName>
    </submittedName>
</protein>
<dbReference type="GO" id="GO:0001731">
    <property type="term" value="P:formation of translation preinitiation complex"/>
    <property type="evidence" value="ECO:0007669"/>
    <property type="project" value="TreeGrafter"/>
</dbReference>
<keyword evidence="2" id="KW-0648">Protein biosynthesis</keyword>
<dbReference type="GO" id="GO:0000049">
    <property type="term" value="F:tRNA binding"/>
    <property type="evidence" value="ECO:0007669"/>
    <property type="project" value="TreeGrafter"/>
</dbReference>
<dbReference type="InterPro" id="IPR050543">
    <property type="entry name" value="eIF2G"/>
</dbReference>
<feature type="compositionally biased region" description="Basic and acidic residues" evidence="4">
    <location>
        <begin position="1"/>
        <end position="18"/>
    </location>
</feature>